<evidence type="ECO:0000259" key="2">
    <source>
        <dbReference type="PROSITE" id="PS50234"/>
    </source>
</evidence>
<dbReference type="PANTHER" id="PTHR41248:SF1">
    <property type="entry name" value="NORD PROTEIN"/>
    <property type="match status" value="1"/>
</dbReference>
<reference evidence="3 4" key="1">
    <citation type="submission" date="2014-04" db="EMBL/GenBank/DDBJ databases">
        <title>The Genome Sequence of Mycobacterium tuberculosis TKK-01-0051.</title>
        <authorList>
            <consortium name="The Broad Institute Genomics Platform"/>
            <consortium name="The Broad Institute Genome Sequencing Center for Infectious Disease"/>
            <person name="Earl A.M."/>
            <person name="Cohen K."/>
            <person name="Pym A."/>
            <person name="Bishai W."/>
            <person name="Maharaj K."/>
            <person name="Desjardins C."/>
            <person name="Abeel T."/>
            <person name="Young S."/>
            <person name="Zeng Q."/>
            <person name="Gargeya S."/>
            <person name="Abouelleil A."/>
            <person name="Alvarado L."/>
            <person name="Chapman S.B."/>
            <person name="Gainer-Dewar J."/>
            <person name="Goldberg J."/>
            <person name="Griggs A."/>
            <person name="Gujja S."/>
            <person name="Hansen M."/>
            <person name="Howarth C."/>
            <person name="Imamovic A."/>
            <person name="Larimer J."/>
            <person name="Murphy C."/>
            <person name="Naylor J."/>
            <person name="Pearson M."/>
            <person name="Poon T.W."/>
            <person name="Priest M."/>
            <person name="Roberts A."/>
            <person name="Saif S."/>
            <person name="Shea T."/>
            <person name="Sykes S."/>
            <person name="Wortman J."/>
            <person name="Nusbaum C."/>
            <person name="Birren B."/>
        </authorList>
    </citation>
    <scope>NUCLEOTIDE SEQUENCE [LARGE SCALE GENOMIC DNA]</scope>
    <source>
        <strain evidence="3 4">TKK-01-0051</strain>
    </source>
</reference>
<evidence type="ECO:0000256" key="1">
    <source>
        <dbReference type="SAM" id="MobiDB-lite"/>
    </source>
</evidence>
<accession>A0A051U5I3</accession>
<dbReference type="PROSITE" id="PS50234">
    <property type="entry name" value="VWFA"/>
    <property type="match status" value="1"/>
</dbReference>
<sequence>MTRPDAADPDRLRYLATFIAKAPMAVSLAVAGDRAHTDGHTIFVSAAAPPDEQRREMVVQAALLGAGSLDRRLVKRLRARPSVARRYLTLEGDRVLADLARHLPLAAKIATGERPRTHTPAESLDVAGSRSRIAEPPGWFGVIKPSSLLSARGNPGLQSADEDVRLEPKAAHDDRDDDGNARESRLLRLFQTPVVNSRSLSELLRQLFGAAPSSGGDHTAGGELRRGTIRKTQSAGPHARPLPTAIRFAHDVKPGTICGLRGTLHPEWDVHAERYRPDWCRVLEFPVTARVEAADASALQDDVLRRRLSRVGLGPKTLRARADGDELDVEALIELCVDLRSGHSPPELVYVERRNVARNLGVLILLDASGSATDADPRGRAVHDHQRRAAATLAATLQELGDRVAIYAFRSEGRDAVHLPVVKTFEQRFDAAARARLNQLQPSSYTRLGAAIRGAGGILKAEAGTPNRLLLVLSDGYPYDHGYEGRYAESDANRALEELRTDGVACLCLSIGAAATDARALERVFGAASYACAATLAELSPRMDELFMSALRELAAQRLAPRPR</sequence>
<evidence type="ECO:0000313" key="3">
    <source>
        <dbReference type="EMBL" id="KBZ64335.1"/>
    </source>
</evidence>
<feature type="compositionally biased region" description="Basic and acidic residues" evidence="1">
    <location>
        <begin position="162"/>
        <end position="179"/>
    </location>
</feature>
<name>A0A051U5I3_9MYCO</name>
<dbReference type="Gene3D" id="3.40.50.410">
    <property type="entry name" value="von Willebrand factor, type A domain"/>
    <property type="match status" value="1"/>
</dbReference>
<dbReference type="EMBL" id="JLXW01000005">
    <property type="protein sequence ID" value="KBZ64335.1"/>
    <property type="molecule type" value="Genomic_DNA"/>
</dbReference>
<dbReference type="InterPro" id="IPR036465">
    <property type="entry name" value="vWFA_dom_sf"/>
</dbReference>
<gene>
    <name evidence="3" type="ORF">K875_01720</name>
</gene>
<dbReference type="Pfam" id="PF13519">
    <property type="entry name" value="VWA_2"/>
    <property type="match status" value="1"/>
</dbReference>
<dbReference type="HOGENOM" id="CLU_473132_0_0_11"/>
<dbReference type="InterPro" id="IPR051928">
    <property type="entry name" value="NorD/CobT"/>
</dbReference>
<dbReference type="PATRIC" id="fig|1324261.3.peg.1733"/>
<dbReference type="SUPFAM" id="SSF53300">
    <property type="entry name" value="vWA-like"/>
    <property type="match status" value="1"/>
</dbReference>
<dbReference type="InterPro" id="IPR002035">
    <property type="entry name" value="VWF_A"/>
</dbReference>
<dbReference type="PANTHER" id="PTHR41248">
    <property type="entry name" value="NORD PROTEIN"/>
    <property type="match status" value="1"/>
</dbReference>
<proteinExistence type="predicted"/>
<dbReference type="AlphaFoldDB" id="A0A051U5I3"/>
<evidence type="ECO:0000313" key="4">
    <source>
        <dbReference type="Proteomes" id="UP000025947"/>
    </source>
</evidence>
<feature type="region of interest" description="Disordered" evidence="1">
    <location>
        <begin position="110"/>
        <end position="130"/>
    </location>
</feature>
<comment type="caution">
    <text evidence="3">The sequence shown here is derived from an EMBL/GenBank/DDBJ whole genome shotgun (WGS) entry which is preliminary data.</text>
</comment>
<protein>
    <recommendedName>
        <fullName evidence="2">VWFA domain-containing protein</fullName>
    </recommendedName>
</protein>
<feature type="region of interest" description="Disordered" evidence="1">
    <location>
        <begin position="151"/>
        <end position="179"/>
    </location>
</feature>
<feature type="domain" description="VWFA" evidence="2">
    <location>
        <begin position="361"/>
        <end position="551"/>
    </location>
</feature>
<dbReference type="Proteomes" id="UP000025947">
    <property type="component" value="Unassembled WGS sequence"/>
</dbReference>
<dbReference type="SMART" id="SM00327">
    <property type="entry name" value="VWA"/>
    <property type="match status" value="1"/>
</dbReference>
<keyword evidence="4" id="KW-1185">Reference proteome</keyword>
<organism evidence="3 4">
    <name type="scientific">Mycobacterium [tuberculosis] TKK-01-0051</name>
    <dbReference type="NCBI Taxonomy" id="1324261"/>
    <lineage>
        <taxon>Bacteria</taxon>
        <taxon>Bacillati</taxon>
        <taxon>Actinomycetota</taxon>
        <taxon>Actinomycetes</taxon>
        <taxon>Mycobacteriales</taxon>
        <taxon>Mycobacteriaceae</taxon>
        <taxon>Mycobacterium</taxon>
        <taxon>Mycobacterium avium complex (MAC)</taxon>
    </lineage>
</organism>